<dbReference type="InterPro" id="IPR050525">
    <property type="entry name" value="ECM_Assembly_Org"/>
</dbReference>
<proteinExistence type="predicted"/>
<dbReference type="SUPFAM" id="SSF53300">
    <property type="entry name" value="vWA-like"/>
    <property type="match status" value="3"/>
</dbReference>
<dbReference type="PROSITE" id="PS50234">
    <property type="entry name" value="VWFA"/>
    <property type="match status" value="3"/>
</dbReference>
<organism evidence="3 4">
    <name type="scientific">Ranitomeya imitator</name>
    <name type="common">mimic poison frog</name>
    <dbReference type="NCBI Taxonomy" id="111125"/>
    <lineage>
        <taxon>Eukaryota</taxon>
        <taxon>Metazoa</taxon>
        <taxon>Chordata</taxon>
        <taxon>Craniata</taxon>
        <taxon>Vertebrata</taxon>
        <taxon>Euteleostomi</taxon>
        <taxon>Amphibia</taxon>
        <taxon>Batrachia</taxon>
        <taxon>Anura</taxon>
        <taxon>Neobatrachia</taxon>
        <taxon>Hyloidea</taxon>
        <taxon>Dendrobatidae</taxon>
        <taxon>Dendrobatinae</taxon>
        <taxon>Ranitomeya</taxon>
    </lineage>
</organism>
<dbReference type="EMBL" id="CAUEEQ010044909">
    <property type="protein sequence ID" value="CAJ0958177.1"/>
    <property type="molecule type" value="Genomic_DNA"/>
</dbReference>
<feature type="domain" description="VWFA" evidence="2">
    <location>
        <begin position="310"/>
        <end position="480"/>
    </location>
</feature>
<dbReference type="InterPro" id="IPR002035">
    <property type="entry name" value="VWF_A"/>
</dbReference>
<evidence type="ECO:0000259" key="2">
    <source>
        <dbReference type="PROSITE" id="PS50234"/>
    </source>
</evidence>
<dbReference type="Pfam" id="PF00092">
    <property type="entry name" value="VWA"/>
    <property type="match status" value="3"/>
</dbReference>
<dbReference type="SMART" id="SM00327">
    <property type="entry name" value="VWA"/>
    <property type="match status" value="3"/>
</dbReference>
<keyword evidence="4" id="KW-1185">Reference proteome</keyword>
<dbReference type="PRINTS" id="PR00453">
    <property type="entry name" value="VWFADOMAIN"/>
</dbReference>
<reference evidence="3" key="1">
    <citation type="submission" date="2023-07" db="EMBL/GenBank/DDBJ databases">
        <authorList>
            <person name="Stuckert A."/>
        </authorList>
    </citation>
    <scope>NUCLEOTIDE SEQUENCE</scope>
</reference>
<gene>
    <name evidence="3" type="ORF">RIMI_LOCUS16220808</name>
</gene>
<feature type="domain" description="VWFA" evidence="2">
    <location>
        <begin position="496"/>
        <end position="669"/>
    </location>
</feature>
<accession>A0ABN9M3R7</accession>
<dbReference type="PANTHER" id="PTHR24020">
    <property type="entry name" value="COLLAGEN ALPHA"/>
    <property type="match status" value="1"/>
</dbReference>
<feature type="compositionally biased region" description="Polar residues" evidence="1">
    <location>
        <begin position="79"/>
        <end position="90"/>
    </location>
</feature>
<dbReference type="CDD" id="cd01472">
    <property type="entry name" value="vWA_collagen"/>
    <property type="match status" value="2"/>
</dbReference>
<dbReference type="Gene3D" id="3.40.50.410">
    <property type="entry name" value="von Willebrand factor, type A domain"/>
    <property type="match status" value="3"/>
</dbReference>
<dbReference type="PANTHER" id="PTHR24020:SF86">
    <property type="entry name" value="COLLAGEN, TYPE VI, ALPHA 4"/>
    <property type="match status" value="1"/>
</dbReference>
<feature type="domain" description="VWFA" evidence="2">
    <location>
        <begin position="103"/>
        <end position="281"/>
    </location>
</feature>
<comment type="caution">
    <text evidence="3">The sequence shown here is derived from an EMBL/GenBank/DDBJ whole genome shotgun (WGS) entry which is preliminary data.</text>
</comment>
<evidence type="ECO:0000313" key="4">
    <source>
        <dbReference type="Proteomes" id="UP001176940"/>
    </source>
</evidence>
<dbReference type="Proteomes" id="UP001176940">
    <property type="component" value="Unassembled WGS sequence"/>
</dbReference>
<sequence>MEELEAEISTESFGNLVCSALKMKFAFGLFLWWLFGWSCHLVNILRMDPSGVSSVTSLRDLDGNPNVSSQRSMPDKGTLPSTVSPSQTTTNASAVCDTGIAADLVLMVDTSQHTLAEHKDLKDFLLNVLSNLKISDYCTHVGLVVFSSKAEVIVPLNTGVNKTIVEKHIGDIQLSTEKIVNTGGAINYTKTKVFGDTLSRRKNQGIQQLTVLISHKPSADSVVEAAYLLRRENVRIFTVGISQANQTQMNQIASHPRRNYQIKANTFSDLSKKVDILQKKIVNVVERDIIYTPRQSHELKLGCQKTDIADIYLLIDSSGSIDPLDFKTMKAFLMELIDMFEIGPQKVRIAVMQYSDDSQEEISIGNNYDKINLKLKVQEISQIGKETYTGKAINFTSEIILDPSNVRAGNVPVYLILFTDGASKDSVKEASIILRQKKVNMYAIGVKEAKQSELLEIAGDPKRVYFVNNFDSLKDIKNLIAIEICSSEVCQKVQADVMFLVASSASIGTDNFIKMKDFMKSLVTKTDVGPDNVQFGIVQFSDVNVEVLPLSKEGTKTFILESIEKMVYMANGTYTGKALEFVSRYFTESKGARPKVKKLLILITDGKAQDDVKLQSESLRNSGVNIISVGIFNANKAQLEEISGPTGQVHYVESFETLKFKEEELLVEICKEGQCTYEKLAVSSQLKAPSHLATLQRYRQRSESLQRRCLVAGELSHRPLSSDQRCR</sequence>
<dbReference type="InterPro" id="IPR036465">
    <property type="entry name" value="vWFA_dom_sf"/>
</dbReference>
<dbReference type="CDD" id="cd01450">
    <property type="entry name" value="vWFA_subfamily_ECM"/>
    <property type="match status" value="1"/>
</dbReference>
<evidence type="ECO:0000256" key="1">
    <source>
        <dbReference type="SAM" id="MobiDB-lite"/>
    </source>
</evidence>
<protein>
    <recommendedName>
        <fullName evidence="2">VWFA domain-containing protein</fullName>
    </recommendedName>
</protein>
<evidence type="ECO:0000313" key="3">
    <source>
        <dbReference type="EMBL" id="CAJ0958177.1"/>
    </source>
</evidence>
<feature type="region of interest" description="Disordered" evidence="1">
    <location>
        <begin position="62"/>
        <end position="90"/>
    </location>
</feature>
<name>A0ABN9M3R7_9NEOB</name>